<dbReference type="Proteomes" id="UP000320791">
    <property type="component" value="Unassembled WGS sequence"/>
</dbReference>
<keyword evidence="6" id="KW-0732">Signal</keyword>
<name>A0A5C5USD8_9CORY</name>
<sequence>MTSRFRAASIAAAILVLAACSPPNQQDTTQPKIDTASDVAAPTKTAKSTTKATVDSTSGLKDGDKITVNITGLDPTLGYYAAICADDNAPVPVCTGNRGDTESQVWIKSDGGTVTMDANGAATVTLTAVSTGEGIDCTTDSCVLKVFGDHAQNFADVTSVPVTFAH</sequence>
<evidence type="ECO:0000256" key="1">
    <source>
        <dbReference type="ARBA" id="ARBA00010648"/>
    </source>
</evidence>
<comment type="caution">
    <text evidence="7">The sequence shown here is derived from an EMBL/GenBank/DDBJ whole genome shotgun (WGS) entry which is preliminary data.</text>
</comment>
<keyword evidence="3" id="KW-0044">Antibiotic</keyword>
<dbReference type="GO" id="GO:0042742">
    <property type="term" value="P:defense response to bacterium"/>
    <property type="evidence" value="ECO:0007669"/>
    <property type="project" value="UniProtKB-KW"/>
</dbReference>
<dbReference type="RefSeq" id="WP_146323575.1">
    <property type="nucleotide sequence ID" value="NZ_BAABLR010000014.1"/>
</dbReference>
<dbReference type="InterPro" id="IPR002186">
    <property type="entry name" value="Neocarzinostatin_fam"/>
</dbReference>
<feature type="signal peptide" evidence="6">
    <location>
        <begin position="1"/>
        <end position="26"/>
    </location>
</feature>
<evidence type="ECO:0000313" key="7">
    <source>
        <dbReference type="EMBL" id="TWT28490.1"/>
    </source>
</evidence>
<evidence type="ECO:0000256" key="2">
    <source>
        <dbReference type="ARBA" id="ARBA00022529"/>
    </source>
</evidence>
<dbReference type="InterPro" id="IPR027273">
    <property type="entry name" value="Neocarzinostatin-like"/>
</dbReference>
<gene>
    <name evidence="7" type="ORF">FRX94_02660</name>
</gene>
<proteinExistence type="inferred from homology"/>
<evidence type="ECO:0000256" key="6">
    <source>
        <dbReference type="SAM" id="SignalP"/>
    </source>
</evidence>
<keyword evidence="8" id="KW-1185">Reference proteome</keyword>
<accession>A0A5C5USD8</accession>
<evidence type="ECO:0000313" key="8">
    <source>
        <dbReference type="Proteomes" id="UP000320791"/>
    </source>
</evidence>
<evidence type="ECO:0000256" key="3">
    <source>
        <dbReference type="ARBA" id="ARBA00023022"/>
    </source>
</evidence>
<keyword evidence="5" id="KW-1015">Disulfide bond</keyword>
<feature type="chain" id="PRO_5023033459" evidence="6">
    <location>
        <begin position="27"/>
        <end position="166"/>
    </location>
</feature>
<protein>
    <submittedName>
        <fullName evidence="7">Thiamine biosynthesis protein</fullName>
    </submittedName>
</protein>
<dbReference type="Gene3D" id="2.60.40.230">
    <property type="entry name" value="Neocarzinostatin-like"/>
    <property type="match status" value="1"/>
</dbReference>
<dbReference type="SUPFAM" id="SSF49319">
    <property type="entry name" value="Actinoxanthin-like"/>
    <property type="match status" value="1"/>
</dbReference>
<organism evidence="7 8">
    <name type="scientific">Corynebacterium canis</name>
    <dbReference type="NCBI Taxonomy" id="679663"/>
    <lineage>
        <taxon>Bacteria</taxon>
        <taxon>Bacillati</taxon>
        <taxon>Actinomycetota</taxon>
        <taxon>Actinomycetes</taxon>
        <taxon>Mycobacteriales</taxon>
        <taxon>Corynebacteriaceae</taxon>
        <taxon>Corynebacterium</taxon>
    </lineage>
</organism>
<dbReference type="OrthoDB" id="4427143at2"/>
<evidence type="ECO:0000256" key="4">
    <source>
        <dbReference type="ARBA" id="ARBA00023125"/>
    </source>
</evidence>
<dbReference type="PROSITE" id="PS51257">
    <property type="entry name" value="PROKAR_LIPOPROTEIN"/>
    <property type="match status" value="1"/>
</dbReference>
<evidence type="ECO:0000256" key="5">
    <source>
        <dbReference type="ARBA" id="ARBA00023157"/>
    </source>
</evidence>
<dbReference type="AlphaFoldDB" id="A0A5C5USD8"/>
<dbReference type="Pfam" id="PF00960">
    <property type="entry name" value="Neocarzinostat"/>
    <property type="match status" value="1"/>
</dbReference>
<comment type="similarity">
    <text evidence="1">Belongs to the neocarzinostatin family.</text>
</comment>
<keyword evidence="4" id="KW-0238">DNA-binding</keyword>
<reference evidence="7 8" key="1">
    <citation type="submission" date="2019-08" db="EMBL/GenBank/DDBJ databases">
        <authorList>
            <person name="Lei W."/>
        </authorList>
    </citation>
    <scope>NUCLEOTIDE SEQUENCE [LARGE SCALE GENOMIC DNA]</scope>
    <source>
        <strain evidence="7 8">CCUG 58627</strain>
    </source>
</reference>
<dbReference type="EMBL" id="VOHM01000004">
    <property type="protein sequence ID" value="TWT28490.1"/>
    <property type="molecule type" value="Genomic_DNA"/>
</dbReference>
<dbReference type="GO" id="GO:0003677">
    <property type="term" value="F:DNA binding"/>
    <property type="evidence" value="ECO:0007669"/>
    <property type="project" value="UniProtKB-KW"/>
</dbReference>
<keyword evidence="2" id="KW-0929">Antimicrobial</keyword>